<dbReference type="InterPro" id="IPR052337">
    <property type="entry name" value="SAT4-like"/>
</dbReference>
<feature type="compositionally biased region" description="Polar residues" evidence="6">
    <location>
        <begin position="304"/>
        <end position="313"/>
    </location>
</feature>
<keyword evidence="2 7" id="KW-0812">Transmembrane</keyword>
<evidence type="ECO:0000313" key="10">
    <source>
        <dbReference type="Proteomes" id="UP000472372"/>
    </source>
</evidence>
<dbReference type="AlphaFoldDB" id="A0A6S6WH02"/>
<dbReference type="GO" id="GO:0016020">
    <property type="term" value="C:membrane"/>
    <property type="evidence" value="ECO:0007669"/>
    <property type="project" value="UniProtKB-SubCell"/>
</dbReference>
<evidence type="ECO:0000256" key="4">
    <source>
        <dbReference type="ARBA" id="ARBA00023136"/>
    </source>
</evidence>
<dbReference type="Proteomes" id="UP000472372">
    <property type="component" value="Chromosome 11"/>
</dbReference>
<feature type="compositionally biased region" description="Basic and acidic residues" evidence="6">
    <location>
        <begin position="291"/>
        <end position="301"/>
    </location>
</feature>
<evidence type="ECO:0000259" key="8">
    <source>
        <dbReference type="Pfam" id="PF20684"/>
    </source>
</evidence>
<evidence type="ECO:0000256" key="2">
    <source>
        <dbReference type="ARBA" id="ARBA00022692"/>
    </source>
</evidence>
<protein>
    <recommendedName>
        <fullName evidence="8">Rhodopsin domain-containing protein</fullName>
    </recommendedName>
</protein>
<name>A0A6S6WH02_9PLEO</name>
<evidence type="ECO:0000256" key="6">
    <source>
        <dbReference type="SAM" id="MobiDB-lite"/>
    </source>
</evidence>
<evidence type="ECO:0000256" key="1">
    <source>
        <dbReference type="ARBA" id="ARBA00004141"/>
    </source>
</evidence>
<sequence>MVLHTDLGPNLTAAVILTGTLAFLTMGMRVYTRITKRNWGTDDWIMSIGCIPLLTLTIVTALGSYHGIGAKDSTLAHPNNERYVELAYFVRDILSSYCDPVSAAWKSNLRGKGHCDTQLHLQNVYFFCTSVNIFTDWATALMPIPLLWNVQMSKNTKVSVASILGLGIFTSVTGLVRLKYTVSLTSKHDFLYGLARILIWGYAETALGMLVGNMTTLRPLFHRILHLRANGLEQANTRGETHGIVSSKRQSNSCRPFNLEYNLGIATDNIFESQLSTQIHGGRSNSGSETESQKQSREKGRIVVSQQVEVSRQ</sequence>
<comment type="similarity">
    <text evidence="5">Belongs to the SAT4 family.</text>
</comment>
<dbReference type="Pfam" id="PF20684">
    <property type="entry name" value="Fung_rhodopsin"/>
    <property type="match status" value="1"/>
</dbReference>
<comment type="subcellular location">
    <subcellularLocation>
        <location evidence="1">Membrane</location>
        <topology evidence="1">Multi-pass membrane protein</topology>
    </subcellularLocation>
</comment>
<accession>A0A6S6WH02</accession>
<reference evidence="9" key="1">
    <citation type="submission" date="2021-02" db="EMBL/GenBank/DDBJ databases">
        <authorList>
            <person name="Syme A R."/>
            <person name="Syme A R."/>
            <person name="Moolhuijzen P."/>
        </authorList>
    </citation>
    <scope>NUCLEOTIDE SEQUENCE</scope>
    <source>
        <strain evidence="9">W1-1</strain>
    </source>
</reference>
<feature type="region of interest" description="Disordered" evidence="6">
    <location>
        <begin position="278"/>
        <end position="313"/>
    </location>
</feature>
<gene>
    <name evidence="9" type="ORF">PTTW11_10810</name>
</gene>
<keyword evidence="3 7" id="KW-1133">Transmembrane helix</keyword>
<dbReference type="InterPro" id="IPR049326">
    <property type="entry name" value="Rhodopsin_dom_fungi"/>
</dbReference>
<feature type="compositionally biased region" description="Polar residues" evidence="6">
    <location>
        <begin position="278"/>
        <end position="290"/>
    </location>
</feature>
<keyword evidence="4 7" id="KW-0472">Membrane</keyword>
<feature type="transmembrane region" description="Helical" evidence="7">
    <location>
        <begin position="44"/>
        <end position="65"/>
    </location>
</feature>
<evidence type="ECO:0000313" key="9">
    <source>
        <dbReference type="EMBL" id="CAE7216321.1"/>
    </source>
</evidence>
<evidence type="ECO:0000256" key="3">
    <source>
        <dbReference type="ARBA" id="ARBA00022989"/>
    </source>
</evidence>
<dbReference type="PANTHER" id="PTHR33048">
    <property type="entry name" value="PTH11-LIKE INTEGRAL MEMBRANE PROTEIN (AFU_ORTHOLOGUE AFUA_5G11245)"/>
    <property type="match status" value="1"/>
</dbReference>
<evidence type="ECO:0000256" key="5">
    <source>
        <dbReference type="ARBA" id="ARBA00038359"/>
    </source>
</evidence>
<feature type="transmembrane region" description="Helical" evidence="7">
    <location>
        <begin position="160"/>
        <end position="178"/>
    </location>
</feature>
<feature type="transmembrane region" description="Helical" evidence="7">
    <location>
        <begin position="190"/>
        <end position="211"/>
    </location>
</feature>
<proteinExistence type="inferred from homology"/>
<evidence type="ECO:0000256" key="7">
    <source>
        <dbReference type="SAM" id="Phobius"/>
    </source>
</evidence>
<organism evidence="9 10">
    <name type="scientific">Pyrenophora teres f. teres</name>
    <dbReference type="NCBI Taxonomy" id="97479"/>
    <lineage>
        <taxon>Eukaryota</taxon>
        <taxon>Fungi</taxon>
        <taxon>Dikarya</taxon>
        <taxon>Ascomycota</taxon>
        <taxon>Pezizomycotina</taxon>
        <taxon>Dothideomycetes</taxon>
        <taxon>Pleosporomycetidae</taxon>
        <taxon>Pleosporales</taxon>
        <taxon>Pleosporineae</taxon>
        <taxon>Pleosporaceae</taxon>
        <taxon>Pyrenophora</taxon>
    </lineage>
</organism>
<feature type="domain" description="Rhodopsin" evidence="8">
    <location>
        <begin position="98"/>
        <end position="223"/>
    </location>
</feature>
<dbReference type="EMBL" id="HG992987">
    <property type="protein sequence ID" value="CAE7216321.1"/>
    <property type="molecule type" value="Genomic_DNA"/>
</dbReference>
<dbReference type="PANTHER" id="PTHR33048:SF31">
    <property type="entry name" value="INTEGRAL MEMBRANE PROTEIN"/>
    <property type="match status" value="1"/>
</dbReference>
<feature type="transmembrane region" description="Helical" evidence="7">
    <location>
        <begin position="12"/>
        <end position="32"/>
    </location>
</feature>